<dbReference type="Pfam" id="PF02281">
    <property type="entry name" value="Dimer_Tnp_Tn5"/>
    <property type="match status" value="1"/>
</dbReference>
<feature type="domain" description="Transposase Tn5 dimerisation" evidence="2">
    <location>
        <begin position="74"/>
        <end position="159"/>
    </location>
</feature>
<dbReference type="InterPro" id="IPR014737">
    <property type="entry name" value="Transposase_Tn5-like_C"/>
</dbReference>
<dbReference type="SUPFAM" id="SSF53098">
    <property type="entry name" value="Ribonuclease H-like"/>
    <property type="match status" value="1"/>
</dbReference>
<dbReference type="PANTHER" id="PTHR37319">
    <property type="entry name" value="TRANSPOSASE"/>
    <property type="match status" value="1"/>
</dbReference>
<feature type="non-terminal residue" evidence="3">
    <location>
        <position position="173"/>
    </location>
</feature>
<dbReference type="EMBL" id="AUZY01006935">
    <property type="protein sequence ID" value="EQD52610.1"/>
    <property type="molecule type" value="Genomic_DNA"/>
</dbReference>
<gene>
    <name evidence="3" type="ORF">B1B_10647</name>
</gene>
<reference evidence="3" key="2">
    <citation type="journal article" date="2014" name="ISME J.">
        <title>Microbial stratification in low pH oxic and suboxic macroscopic growths along an acid mine drainage.</title>
        <authorList>
            <person name="Mendez-Garcia C."/>
            <person name="Mesa V."/>
            <person name="Sprenger R.R."/>
            <person name="Richter M."/>
            <person name="Diez M.S."/>
            <person name="Solano J."/>
            <person name="Bargiela R."/>
            <person name="Golyshina O.V."/>
            <person name="Manteca A."/>
            <person name="Ramos J.L."/>
            <person name="Gallego J.R."/>
            <person name="Llorente I."/>
            <person name="Martins Dos Santos V.A."/>
            <person name="Jensen O.N."/>
            <person name="Pelaez A.I."/>
            <person name="Sanchez J."/>
            <person name="Ferrer M."/>
        </authorList>
    </citation>
    <scope>NUCLEOTIDE SEQUENCE</scope>
</reference>
<dbReference type="InterPro" id="IPR054836">
    <property type="entry name" value="Tn5_transposase"/>
</dbReference>
<dbReference type="InterPro" id="IPR047768">
    <property type="entry name" value="Tn5p-like"/>
</dbReference>
<evidence type="ECO:0000313" key="3">
    <source>
        <dbReference type="EMBL" id="EQD52610.1"/>
    </source>
</evidence>
<proteinExistence type="predicted"/>
<dbReference type="InterPro" id="IPR003201">
    <property type="entry name" value="Transposase_Tn5"/>
</dbReference>
<dbReference type="Pfam" id="PF01609">
    <property type="entry name" value="DDE_Tnp_1"/>
    <property type="match status" value="1"/>
</dbReference>
<dbReference type="Gene3D" id="3.90.350.10">
    <property type="entry name" value="Transposase Inhibitor Protein From Tn5, Chain A, domain 1"/>
    <property type="match status" value="1"/>
</dbReference>
<feature type="domain" description="Transposase IS4-like" evidence="1">
    <location>
        <begin position="18"/>
        <end position="66"/>
    </location>
</feature>
<dbReference type="InterPro" id="IPR002559">
    <property type="entry name" value="Transposase_11"/>
</dbReference>
<accession>T1BEN4</accession>
<dbReference type="GO" id="GO:0006313">
    <property type="term" value="P:DNA transposition"/>
    <property type="evidence" value="ECO:0007669"/>
    <property type="project" value="InterPro"/>
</dbReference>
<organism evidence="3">
    <name type="scientific">mine drainage metagenome</name>
    <dbReference type="NCBI Taxonomy" id="410659"/>
    <lineage>
        <taxon>unclassified sequences</taxon>
        <taxon>metagenomes</taxon>
        <taxon>ecological metagenomes</taxon>
    </lineage>
</organism>
<name>T1BEN4_9ZZZZ</name>
<feature type="non-terminal residue" evidence="3">
    <location>
        <position position="1"/>
    </location>
</feature>
<sequence>TEIDCSEGTEPLEWKLLTTEPVDSLEKAEKVVGWYAKRWGIEVFHRTLKSGCRIEDRQLGNDHRLEACLAIDMVVAWRLFSLMKLGREIPDAPCTVFFEEAEWKALCIYHSKNPEPPETAPTLREAIRMTAKMGGFLGRKGDGEPGTEVLWKGLQKLENIAEFWEILEKMRRA</sequence>
<reference evidence="3" key="1">
    <citation type="submission" date="2013-08" db="EMBL/GenBank/DDBJ databases">
        <authorList>
            <person name="Mendez C."/>
            <person name="Richter M."/>
            <person name="Ferrer M."/>
            <person name="Sanchez J."/>
        </authorList>
    </citation>
    <scope>NUCLEOTIDE SEQUENCE</scope>
</reference>
<dbReference type="Gene3D" id="1.10.740.10">
    <property type="entry name" value="Transferase Inhibitor Protein From Tn5, Chain"/>
    <property type="match status" value="1"/>
</dbReference>
<comment type="caution">
    <text evidence="3">The sequence shown here is derived from an EMBL/GenBank/DDBJ whole genome shotgun (WGS) entry which is preliminary data.</text>
</comment>
<dbReference type="GO" id="GO:0003677">
    <property type="term" value="F:DNA binding"/>
    <property type="evidence" value="ECO:0007669"/>
    <property type="project" value="InterPro"/>
</dbReference>
<dbReference type="InterPro" id="IPR012337">
    <property type="entry name" value="RNaseH-like_sf"/>
</dbReference>
<evidence type="ECO:0000259" key="2">
    <source>
        <dbReference type="Pfam" id="PF02281"/>
    </source>
</evidence>
<dbReference type="AlphaFoldDB" id="T1BEN4"/>
<dbReference type="GO" id="GO:0004803">
    <property type="term" value="F:transposase activity"/>
    <property type="evidence" value="ECO:0007669"/>
    <property type="project" value="InterPro"/>
</dbReference>
<dbReference type="NCBIfam" id="NF033590">
    <property type="entry name" value="transpos_IS4_3"/>
    <property type="match status" value="1"/>
</dbReference>
<protein>
    <submittedName>
        <fullName evidence="3">Transposase IS4 family protein</fullName>
    </submittedName>
</protein>
<dbReference type="PANTHER" id="PTHR37319:SF1">
    <property type="entry name" value="TRANSPOSASE TN5 DIMERISATION DOMAIN-CONTAINING PROTEIN"/>
    <property type="match status" value="1"/>
</dbReference>
<evidence type="ECO:0000259" key="1">
    <source>
        <dbReference type="Pfam" id="PF01609"/>
    </source>
</evidence>